<dbReference type="EMBL" id="HG916852">
    <property type="protein sequence ID" value="CDM55839.1"/>
    <property type="molecule type" value="Genomic_DNA"/>
</dbReference>
<accession>W6R4E7</accession>
<evidence type="ECO:0000313" key="1">
    <source>
        <dbReference type="EMBL" id="CDM55839.1"/>
    </source>
</evidence>
<dbReference type="Proteomes" id="UP000019443">
    <property type="component" value="Chromosome"/>
</dbReference>
<evidence type="ECO:0000313" key="2">
    <source>
        <dbReference type="Proteomes" id="UP000019443"/>
    </source>
</evidence>
<keyword evidence="2" id="KW-1185">Reference proteome</keyword>
<dbReference type="AlphaFoldDB" id="W6R4E7"/>
<dbReference type="PATRIC" id="fig|348824.6.peg.159"/>
<protein>
    <submittedName>
        <fullName evidence="1">Uncharacterized protein</fullName>
    </submittedName>
</protein>
<name>W6R4E7_9HYPH</name>
<dbReference type="KEGG" id="rhl:LPU83_0153"/>
<reference evidence="1" key="1">
    <citation type="submission" date="2013-11" db="EMBL/GenBank/DDBJ databases">
        <title>Draft genome sequence of the broad-host-range Rhizobium sp. LPU83 strain, a member of the low-genetic diversity Oregon-like Rhizobium sp. group.</title>
        <authorList>
            <person name="Wibberg D."/>
            <person name="Puehler A."/>
            <person name="Schlueter A."/>
        </authorList>
    </citation>
    <scope>NUCLEOTIDE SEQUENCE [LARGE SCALE GENOMIC DNA]</scope>
    <source>
        <strain evidence="1">LPU83</strain>
    </source>
</reference>
<organism evidence="1 2">
    <name type="scientific">Rhizobium favelukesii</name>
    <dbReference type="NCBI Taxonomy" id="348824"/>
    <lineage>
        <taxon>Bacteria</taxon>
        <taxon>Pseudomonadati</taxon>
        <taxon>Pseudomonadota</taxon>
        <taxon>Alphaproteobacteria</taxon>
        <taxon>Hyphomicrobiales</taxon>
        <taxon>Rhizobiaceae</taxon>
        <taxon>Rhizobium/Agrobacterium group</taxon>
        <taxon>Rhizobium</taxon>
    </lineage>
</organism>
<gene>
    <name evidence="1" type="ORF">LPU83_0153</name>
</gene>
<dbReference type="RefSeq" id="WP_141652536.1">
    <property type="nucleotide sequence ID" value="NZ_ATTO01000004.1"/>
</dbReference>
<sequence length="62" mass="7222">MTRPEGFSETIQVLHERCDGRDAAVVVTRKLLVRHAEIFNDYTDLEVSVMTDLEWEVRAFPE</sequence>
<proteinExistence type="predicted"/>
<dbReference type="HOGENOM" id="CLU_2901178_0_0_5"/>